<evidence type="ECO:0000256" key="1">
    <source>
        <dbReference type="PROSITE-ProRule" id="PRU00169"/>
    </source>
</evidence>
<dbReference type="GO" id="GO:0000160">
    <property type="term" value="P:phosphorelay signal transduction system"/>
    <property type="evidence" value="ECO:0007669"/>
    <property type="project" value="InterPro"/>
</dbReference>
<dbReference type="EMBL" id="FZOC01000007">
    <property type="protein sequence ID" value="SNS17024.1"/>
    <property type="molecule type" value="Genomic_DNA"/>
</dbReference>
<protein>
    <recommendedName>
        <fullName evidence="2">Response regulatory domain-containing protein</fullName>
    </recommendedName>
</protein>
<dbReference type="PROSITE" id="PS50110">
    <property type="entry name" value="RESPONSE_REGULATORY"/>
    <property type="match status" value="1"/>
</dbReference>
<sequence length="135" mass="14340">MPASIRLDIAITDRNPHVREFLCRELCGEGHRVGALAGAGQLLEGLRGGHPPQVLVLDPEAAGPRLAEVAASLKRCPEVLVLLHVFEGEGQQPGFEGAFVVEKQPDIGALKAAIRALAAQFAGRGPDRAQQQEKP</sequence>
<feature type="modified residue" description="4-aspartylphosphate" evidence="1">
    <location>
        <position position="58"/>
    </location>
</feature>
<name>A0A239CC42_9BACT</name>
<evidence type="ECO:0000313" key="4">
    <source>
        <dbReference type="Proteomes" id="UP000198324"/>
    </source>
</evidence>
<proteinExistence type="predicted"/>
<dbReference type="SUPFAM" id="SSF52172">
    <property type="entry name" value="CheY-like"/>
    <property type="match status" value="1"/>
</dbReference>
<reference evidence="3 4" key="1">
    <citation type="submission" date="2017-06" db="EMBL/GenBank/DDBJ databases">
        <authorList>
            <person name="Kim H.J."/>
            <person name="Triplett B.A."/>
        </authorList>
    </citation>
    <scope>NUCLEOTIDE SEQUENCE [LARGE SCALE GENOMIC DNA]</scope>
    <source>
        <strain evidence="3 4">DSM 13116</strain>
    </source>
</reference>
<dbReference type="OrthoDB" id="5455605at2"/>
<keyword evidence="4" id="KW-1185">Reference proteome</keyword>
<feature type="domain" description="Response regulatory" evidence="2">
    <location>
        <begin position="8"/>
        <end position="118"/>
    </location>
</feature>
<dbReference type="AlphaFoldDB" id="A0A239CC42"/>
<accession>A0A239CC42</accession>
<gene>
    <name evidence="3" type="ORF">SAMN04488503_3035</name>
</gene>
<dbReference type="InterPro" id="IPR001789">
    <property type="entry name" value="Sig_transdc_resp-reg_receiver"/>
</dbReference>
<organism evidence="3 4">
    <name type="scientific">Humidesulfovibrio mexicanus</name>
    <dbReference type="NCBI Taxonomy" id="147047"/>
    <lineage>
        <taxon>Bacteria</taxon>
        <taxon>Pseudomonadati</taxon>
        <taxon>Thermodesulfobacteriota</taxon>
        <taxon>Desulfovibrionia</taxon>
        <taxon>Desulfovibrionales</taxon>
        <taxon>Desulfovibrionaceae</taxon>
        <taxon>Humidesulfovibrio</taxon>
    </lineage>
</organism>
<evidence type="ECO:0000259" key="2">
    <source>
        <dbReference type="PROSITE" id="PS50110"/>
    </source>
</evidence>
<evidence type="ECO:0000313" key="3">
    <source>
        <dbReference type="EMBL" id="SNS17024.1"/>
    </source>
</evidence>
<keyword evidence="1" id="KW-0597">Phosphoprotein</keyword>
<dbReference type="Proteomes" id="UP000198324">
    <property type="component" value="Unassembled WGS sequence"/>
</dbReference>
<dbReference type="RefSeq" id="WP_089275225.1">
    <property type="nucleotide sequence ID" value="NZ_FZOC01000007.1"/>
</dbReference>
<dbReference type="InterPro" id="IPR011006">
    <property type="entry name" value="CheY-like_superfamily"/>
</dbReference>